<dbReference type="RefSeq" id="WP_011390884.1">
    <property type="nucleotide sequence ID" value="NC_007643.1"/>
</dbReference>
<dbReference type="PANTHER" id="PTHR13696:SF96">
    <property type="entry name" value="COBQ_COBB_MIND_PARA NUCLEOTIDE BINDING DOMAIN-CONTAINING PROTEIN"/>
    <property type="match status" value="1"/>
</dbReference>
<protein>
    <submittedName>
        <fullName evidence="2">Partition-related protein</fullName>
    </submittedName>
</protein>
<dbReference type="Pfam" id="PF01656">
    <property type="entry name" value="CbiA"/>
    <property type="match status" value="1"/>
</dbReference>
<name>Q2RPL4_RHORT</name>
<dbReference type="Gene3D" id="3.40.50.300">
    <property type="entry name" value="P-loop containing nucleotide triphosphate hydrolases"/>
    <property type="match status" value="1"/>
</dbReference>
<evidence type="ECO:0000259" key="1">
    <source>
        <dbReference type="Pfam" id="PF01656"/>
    </source>
</evidence>
<evidence type="ECO:0000313" key="2">
    <source>
        <dbReference type="EMBL" id="ABC23931.1"/>
    </source>
</evidence>
<dbReference type="InterPro" id="IPR050678">
    <property type="entry name" value="DNA_Partitioning_ATPase"/>
</dbReference>
<keyword evidence="3" id="KW-1185">Reference proteome</keyword>
<dbReference type="eggNOG" id="COG1192">
    <property type="taxonomic scope" value="Bacteria"/>
</dbReference>
<dbReference type="PANTHER" id="PTHR13696">
    <property type="entry name" value="P-LOOP CONTAINING NUCLEOSIDE TRIPHOSPHATE HYDROLASE"/>
    <property type="match status" value="1"/>
</dbReference>
<gene>
    <name evidence="2" type="ordered locus">Rru_A3136</name>
</gene>
<dbReference type="PATRIC" id="fig|269796.9.peg.3249"/>
<dbReference type="PhylomeDB" id="Q2RPL4"/>
<dbReference type="EMBL" id="CP000230">
    <property type="protein sequence ID" value="ABC23931.1"/>
    <property type="molecule type" value="Genomic_DNA"/>
</dbReference>
<dbReference type="CDD" id="cd02042">
    <property type="entry name" value="ParAB_family"/>
    <property type="match status" value="1"/>
</dbReference>
<organism evidence="2 3">
    <name type="scientific">Rhodospirillum rubrum (strain ATCC 11170 / ATH 1.1.1 / DSM 467 / LMG 4362 / NCIMB 8255 / S1)</name>
    <dbReference type="NCBI Taxonomy" id="269796"/>
    <lineage>
        <taxon>Bacteria</taxon>
        <taxon>Pseudomonadati</taxon>
        <taxon>Pseudomonadota</taxon>
        <taxon>Alphaproteobacteria</taxon>
        <taxon>Rhodospirillales</taxon>
        <taxon>Rhodospirillaceae</taxon>
        <taxon>Rhodospirillum</taxon>
    </lineage>
</organism>
<sequence>MFVVAVANTKGGCGKTTLATHLAASFACRGYATGLADLDRQKSALGWLKRRPEGAAPIQGINLAREEDIPEGIERLVVDAAAAMDKDVVKDIVRRADLVVVPVLPGVFDEDGTARFVGHLESLKSIRKNRRDVAFVANRVRLNTRALTRLGGFLEELSFPVIARLRDTQHYTAAAAEGLSLFDLPGGRAADYRAEWTPLLDFIEIRVRG</sequence>
<dbReference type="InterPro" id="IPR002586">
    <property type="entry name" value="CobQ/CobB/MinD/ParA_Nub-bd_dom"/>
</dbReference>
<dbReference type="SUPFAM" id="SSF52540">
    <property type="entry name" value="P-loop containing nucleoside triphosphate hydrolases"/>
    <property type="match status" value="1"/>
</dbReference>
<evidence type="ECO:0000313" key="3">
    <source>
        <dbReference type="Proteomes" id="UP000001929"/>
    </source>
</evidence>
<dbReference type="STRING" id="269796.Rru_A3136"/>
<accession>Q2RPL4</accession>
<dbReference type="HOGENOM" id="CLU_037612_5_0_5"/>
<dbReference type="Proteomes" id="UP000001929">
    <property type="component" value="Chromosome"/>
</dbReference>
<proteinExistence type="predicted"/>
<dbReference type="AlphaFoldDB" id="Q2RPL4"/>
<dbReference type="KEGG" id="rru:Rru_A3136"/>
<feature type="domain" description="CobQ/CobB/MinD/ParA nucleotide binding" evidence="1">
    <location>
        <begin position="4"/>
        <end position="180"/>
    </location>
</feature>
<dbReference type="EnsemblBacteria" id="ABC23931">
    <property type="protein sequence ID" value="ABC23931"/>
    <property type="gene ID" value="Rru_A3136"/>
</dbReference>
<dbReference type="InterPro" id="IPR027417">
    <property type="entry name" value="P-loop_NTPase"/>
</dbReference>
<reference evidence="2 3" key="1">
    <citation type="journal article" date="2011" name="Stand. Genomic Sci.">
        <title>Complete genome sequence of Rhodospirillum rubrum type strain (S1).</title>
        <authorList>
            <person name="Munk A.C."/>
            <person name="Copeland A."/>
            <person name="Lucas S."/>
            <person name="Lapidus A."/>
            <person name="Del Rio T.G."/>
            <person name="Barry K."/>
            <person name="Detter J.C."/>
            <person name="Hammon N."/>
            <person name="Israni S."/>
            <person name="Pitluck S."/>
            <person name="Brettin T."/>
            <person name="Bruce D."/>
            <person name="Han C."/>
            <person name="Tapia R."/>
            <person name="Gilna P."/>
            <person name="Schmutz J."/>
            <person name="Larimer F."/>
            <person name="Land M."/>
            <person name="Kyrpides N.C."/>
            <person name="Mavromatis K."/>
            <person name="Richardson P."/>
            <person name="Rohde M."/>
            <person name="Goker M."/>
            <person name="Klenk H.P."/>
            <person name="Zhang Y."/>
            <person name="Roberts G.P."/>
            <person name="Reslewic S."/>
            <person name="Schwartz D.C."/>
        </authorList>
    </citation>
    <scope>NUCLEOTIDE SEQUENCE [LARGE SCALE GENOMIC DNA]</scope>
    <source>
        <strain evidence="3">ATCC 11170 / ATH 1.1.1 / DSM 467 / LMG 4362 / NCIMB 8255 / S1</strain>
    </source>
</reference>